<protein>
    <submittedName>
        <fullName evidence="3">Uncharacterized protein</fullName>
    </submittedName>
</protein>
<evidence type="ECO:0000256" key="2">
    <source>
        <dbReference type="SAM" id="SignalP"/>
    </source>
</evidence>
<feature type="chain" id="PRO_5006616814" evidence="2">
    <location>
        <begin position="21"/>
        <end position="82"/>
    </location>
</feature>
<feature type="non-terminal residue" evidence="3">
    <location>
        <position position="1"/>
    </location>
</feature>
<name>A0A0S3RAS1_PHAAN</name>
<gene>
    <name evidence="3" type="primary">Vigan.02G038400</name>
    <name evidence="3" type="ORF">VIGAN_02038400</name>
</gene>
<reference evidence="3 4" key="1">
    <citation type="journal article" date="2015" name="Sci. Rep.">
        <title>The power of single molecule real-time sequencing technology in the de novo assembly of a eukaryotic genome.</title>
        <authorList>
            <person name="Sakai H."/>
            <person name="Naito K."/>
            <person name="Ogiso-Tanaka E."/>
            <person name="Takahashi Y."/>
            <person name="Iseki K."/>
            <person name="Muto C."/>
            <person name="Satou K."/>
            <person name="Teruya K."/>
            <person name="Shiroma A."/>
            <person name="Shimoji M."/>
            <person name="Hirano T."/>
            <person name="Itoh T."/>
            <person name="Kaga A."/>
            <person name="Tomooka N."/>
        </authorList>
    </citation>
    <scope>NUCLEOTIDE SEQUENCE [LARGE SCALE GENOMIC DNA]</scope>
    <source>
        <strain evidence="4">cv. Shumari</strain>
    </source>
</reference>
<sequence>PNVLCILCLDLWDFCVSSDAEKSKKDHNINRKTIKWWGHWRLKQNTRTSEITKAKPEDNGSNVTNLFPLWKPTNMDTKTTIN</sequence>
<accession>A0A0S3RAS1</accession>
<proteinExistence type="predicted"/>
<dbReference type="Proteomes" id="UP000291084">
    <property type="component" value="Chromosome 2"/>
</dbReference>
<evidence type="ECO:0000256" key="1">
    <source>
        <dbReference type="SAM" id="MobiDB-lite"/>
    </source>
</evidence>
<keyword evidence="4" id="KW-1185">Reference proteome</keyword>
<organism evidence="3 4">
    <name type="scientific">Vigna angularis var. angularis</name>
    <dbReference type="NCBI Taxonomy" id="157739"/>
    <lineage>
        <taxon>Eukaryota</taxon>
        <taxon>Viridiplantae</taxon>
        <taxon>Streptophyta</taxon>
        <taxon>Embryophyta</taxon>
        <taxon>Tracheophyta</taxon>
        <taxon>Spermatophyta</taxon>
        <taxon>Magnoliopsida</taxon>
        <taxon>eudicotyledons</taxon>
        <taxon>Gunneridae</taxon>
        <taxon>Pentapetalae</taxon>
        <taxon>rosids</taxon>
        <taxon>fabids</taxon>
        <taxon>Fabales</taxon>
        <taxon>Fabaceae</taxon>
        <taxon>Papilionoideae</taxon>
        <taxon>50 kb inversion clade</taxon>
        <taxon>NPAAA clade</taxon>
        <taxon>indigoferoid/millettioid clade</taxon>
        <taxon>Phaseoleae</taxon>
        <taxon>Vigna</taxon>
    </lineage>
</organism>
<feature type="signal peptide" evidence="2">
    <location>
        <begin position="1"/>
        <end position="20"/>
    </location>
</feature>
<evidence type="ECO:0000313" key="4">
    <source>
        <dbReference type="Proteomes" id="UP000291084"/>
    </source>
</evidence>
<feature type="region of interest" description="Disordered" evidence="1">
    <location>
        <begin position="53"/>
        <end position="82"/>
    </location>
</feature>
<dbReference type="AlphaFoldDB" id="A0A0S3RAS1"/>
<evidence type="ECO:0000313" key="3">
    <source>
        <dbReference type="EMBL" id="BAT77787.1"/>
    </source>
</evidence>
<dbReference type="EMBL" id="AP015035">
    <property type="protein sequence ID" value="BAT77787.1"/>
    <property type="molecule type" value="Genomic_DNA"/>
</dbReference>
<keyword evidence="2" id="KW-0732">Signal</keyword>